<organism evidence="2 3">
    <name type="scientific">Araneus ventricosus</name>
    <name type="common">Orbweaver spider</name>
    <name type="synonym">Epeira ventricosa</name>
    <dbReference type="NCBI Taxonomy" id="182803"/>
    <lineage>
        <taxon>Eukaryota</taxon>
        <taxon>Metazoa</taxon>
        <taxon>Ecdysozoa</taxon>
        <taxon>Arthropoda</taxon>
        <taxon>Chelicerata</taxon>
        <taxon>Arachnida</taxon>
        <taxon>Araneae</taxon>
        <taxon>Araneomorphae</taxon>
        <taxon>Entelegynae</taxon>
        <taxon>Araneoidea</taxon>
        <taxon>Araneidae</taxon>
        <taxon>Araneus</taxon>
    </lineage>
</organism>
<evidence type="ECO:0000256" key="1">
    <source>
        <dbReference type="SAM" id="MobiDB-lite"/>
    </source>
</evidence>
<proteinExistence type="predicted"/>
<keyword evidence="3" id="KW-1185">Reference proteome</keyword>
<gene>
    <name evidence="2" type="ORF">AVEN_99183_1</name>
</gene>
<sequence length="94" mass="10206">MELTSPILVVIALPSALLIRRKQIQNGIGRTWAVRLEWPGGGVWVSDQEGRGARPNSSEDPSSPLVVNEMSSCCYGEMRMPSQMSSSSSVQTGR</sequence>
<dbReference type="AlphaFoldDB" id="A0A4Y2CHZ3"/>
<name>A0A4Y2CHZ3_ARAVE</name>
<evidence type="ECO:0000313" key="3">
    <source>
        <dbReference type="Proteomes" id="UP000499080"/>
    </source>
</evidence>
<evidence type="ECO:0000313" key="2">
    <source>
        <dbReference type="EMBL" id="GBM03983.1"/>
    </source>
</evidence>
<protein>
    <submittedName>
        <fullName evidence="2">Uncharacterized protein</fullName>
    </submittedName>
</protein>
<reference evidence="2 3" key="1">
    <citation type="journal article" date="2019" name="Sci. Rep.">
        <title>Orb-weaving spider Araneus ventricosus genome elucidates the spidroin gene catalogue.</title>
        <authorList>
            <person name="Kono N."/>
            <person name="Nakamura H."/>
            <person name="Ohtoshi R."/>
            <person name="Moran D.A.P."/>
            <person name="Shinohara A."/>
            <person name="Yoshida Y."/>
            <person name="Fujiwara M."/>
            <person name="Mori M."/>
            <person name="Tomita M."/>
            <person name="Arakawa K."/>
        </authorList>
    </citation>
    <scope>NUCLEOTIDE SEQUENCE [LARGE SCALE GENOMIC DNA]</scope>
</reference>
<feature type="region of interest" description="Disordered" evidence="1">
    <location>
        <begin position="47"/>
        <end position="66"/>
    </location>
</feature>
<dbReference type="Proteomes" id="UP000499080">
    <property type="component" value="Unassembled WGS sequence"/>
</dbReference>
<accession>A0A4Y2CHZ3</accession>
<dbReference type="EMBL" id="BGPR01000197">
    <property type="protein sequence ID" value="GBM03983.1"/>
    <property type="molecule type" value="Genomic_DNA"/>
</dbReference>
<comment type="caution">
    <text evidence="2">The sequence shown here is derived from an EMBL/GenBank/DDBJ whole genome shotgun (WGS) entry which is preliminary data.</text>
</comment>